<evidence type="ECO:0000313" key="1">
    <source>
        <dbReference type="EMBL" id="CEK75310.1"/>
    </source>
</evidence>
<sequence length="79" mass="9185">QRCGFTEEDANFMDSFINDEVLKLACTQGNLIKSVRFFRHIMRRGGLERMVTMGKIQGRRDCGRQGDVGWSDIFRQKII</sequence>
<dbReference type="EMBL" id="HACG01028445">
    <property type="protein sequence ID" value="CEK75310.1"/>
    <property type="molecule type" value="Transcribed_RNA"/>
</dbReference>
<proteinExistence type="predicted"/>
<feature type="non-terminal residue" evidence="1">
    <location>
        <position position="1"/>
    </location>
</feature>
<dbReference type="AlphaFoldDB" id="A0A0B7A5P7"/>
<protein>
    <submittedName>
        <fullName evidence="1">Uncharacterized protein</fullName>
    </submittedName>
</protein>
<name>A0A0B7A5P7_9EUPU</name>
<accession>A0A0B7A5P7</accession>
<gene>
    <name evidence="1" type="primary">ORF94914</name>
</gene>
<organism evidence="1">
    <name type="scientific">Arion vulgaris</name>
    <dbReference type="NCBI Taxonomy" id="1028688"/>
    <lineage>
        <taxon>Eukaryota</taxon>
        <taxon>Metazoa</taxon>
        <taxon>Spiralia</taxon>
        <taxon>Lophotrochozoa</taxon>
        <taxon>Mollusca</taxon>
        <taxon>Gastropoda</taxon>
        <taxon>Heterobranchia</taxon>
        <taxon>Euthyneura</taxon>
        <taxon>Panpulmonata</taxon>
        <taxon>Eupulmonata</taxon>
        <taxon>Stylommatophora</taxon>
        <taxon>Helicina</taxon>
        <taxon>Arionoidea</taxon>
        <taxon>Arionidae</taxon>
        <taxon>Arion</taxon>
    </lineage>
</organism>
<reference evidence="1" key="1">
    <citation type="submission" date="2014-12" db="EMBL/GenBank/DDBJ databases">
        <title>Insight into the proteome of Arion vulgaris.</title>
        <authorList>
            <person name="Aradska J."/>
            <person name="Bulat T."/>
            <person name="Smidak R."/>
            <person name="Sarate P."/>
            <person name="Gangsoo J."/>
            <person name="Sialana F."/>
            <person name="Bilban M."/>
            <person name="Lubec G."/>
        </authorList>
    </citation>
    <scope>NUCLEOTIDE SEQUENCE</scope>
    <source>
        <tissue evidence="1">Skin</tissue>
    </source>
</reference>